<dbReference type="GO" id="GO:0034975">
    <property type="term" value="P:protein folding in endoplasmic reticulum"/>
    <property type="evidence" value="ECO:0007669"/>
    <property type="project" value="TreeGrafter"/>
</dbReference>
<keyword evidence="9" id="KW-0325">Glycoprotein</keyword>
<name>A0A9P6MK08_9FUNG</name>
<evidence type="ECO:0000256" key="10">
    <source>
        <dbReference type="SAM" id="Phobius"/>
    </source>
</evidence>
<gene>
    <name evidence="12" type="ORF">BGZ65_009947</name>
</gene>
<comment type="similarity">
    <text evidence="2">Belongs to the EMC1 family.</text>
</comment>
<keyword evidence="5" id="KW-0732">Signal</keyword>
<comment type="subcellular location">
    <subcellularLocation>
        <location evidence="1">Endoplasmic reticulum membrane</location>
        <topology evidence="1">Single-pass type I membrane protein</topology>
    </subcellularLocation>
</comment>
<organism evidence="12 13">
    <name type="scientific">Modicella reniformis</name>
    <dbReference type="NCBI Taxonomy" id="1440133"/>
    <lineage>
        <taxon>Eukaryota</taxon>
        <taxon>Fungi</taxon>
        <taxon>Fungi incertae sedis</taxon>
        <taxon>Mucoromycota</taxon>
        <taxon>Mortierellomycotina</taxon>
        <taxon>Mortierellomycetes</taxon>
        <taxon>Mortierellales</taxon>
        <taxon>Mortierellaceae</taxon>
        <taxon>Modicella</taxon>
    </lineage>
</organism>
<feature type="transmembrane region" description="Helical" evidence="10">
    <location>
        <begin position="246"/>
        <end position="264"/>
    </location>
</feature>
<keyword evidence="13" id="KW-1185">Reference proteome</keyword>
<evidence type="ECO:0000256" key="9">
    <source>
        <dbReference type="ARBA" id="ARBA00023180"/>
    </source>
</evidence>
<dbReference type="PANTHER" id="PTHR21573:SF0">
    <property type="entry name" value="ER MEMBRANE PROTEIN COMPLEX SUBUNIT 1"/>
    <property type="match status" value="1"/>
</dbReference>
<keyword evidence="4 10" id="KW-0812">Transmembrane</keyword>
<dbReference type="EMBL" id="JAAAHW010000158">
    <property type="protein sequence ID" value="KAG0005875.1"/>
    <property type="molecule type" value="Genomic_DNA"/>
</dbReference>
<dbReference type="GO" id="GO:0072546">
    <property type="term" value="C:EMC complex"/>
    <property type="evidence" value="ECO:0007669"/>
    <property type="project" value="InterPro"/>
</dbReference>
<protein>
    <recommendedName>
        <fullName evidence="3">ER membrane protein complex subunit 1</fullName>
    </recommendedName>
</protein>
<evidence type="ECO:0000256" key="6">
    <source>
        <dbReference type="ARBA" id="ARBA00022824"/>
    </source>
</evidence>
<comment type="caution">
    <text evidence="12">The sequence shown here is derived from an EMBL/GenBank/DDBJ whole genome shotgun (WGS) entry which is preliminary data.</text>
</comment>
<dbReference type="InterPro" id="IPR011678">
    <property type="entry name" value="EMC1_C"/>
</dbReference>
<dbReference type="Proteomes" id="UP000749646">
    <property type="component" value="Unassembled WGS sequence"/>
</dbReference>
<keyword evidence="6" id="KW-0256">Endoplasmic reticulum</keyword>
<evidence type="ECO:0000256" key="5">
    <source>
        <dbReference type="ARBA" id="ARBA00022729"/>
    </source>
</evidence>
<dbReference type="AlphaFoldDB" id="A0A9P6MK08"/>
<evidence type="ECO:0000256" key="2">
    <source>
        <dbReference type="ARBA" id="ARBA00007904"/>
    </source>
</evidence>
<accession>A0A9P6MK08</accession>
<dbReference type="Pfam" id="PF07774">
    <property type="entry name" value="EMC1_C"/>
    <property type="match status" value="1"/>
</dbReference>
<reference evidence="12" key="1">
    <citation type="journal article" date="2020" name="Fungal Divers.">
        <title>Resolving the Mortierellaceae phylogeny through synthesis of multi-gene phylogenetics and phylogenomics.</title>
        <authorList>
            <person name="Vandepol N."/>
            <person name="Liber J."/>
            <person name="Desiro A."/>
            <person name="Na H."/>
            <person name="Kennedy M."/>
            <person name="Barry K."/>
            <person name="Grigoriev I.V."/>
            <person name="Miller A.N."/>
            <person name="O'Donnell K."/>
            <person name="Stajich J.E."/>
            <person name="Bonito G."/>
        </authorList>
    </citation>
    <scope>NUCLEOTIDE SEQUENCE</scope>
    <source>
        <strain evidence="12">MES-2147</strain>
    </source>
</reference>
<dbReference type="InterPro" id="IPR026895">
    <property type="entry name" value="EMC1"/>
</dbReference>
<evidence type="ECO:0000259" key="11">
    <source>
        <dbReference type="Pfam" id="PF07774"/>
    </source>
</evidence>
<keyword evidence="8 10" id="KW-0472">Membrane</keyword>
<proteinExistence type="inferred from homology"/>
<keyword evidence="7 10" id="KW-1133">Transmembrane helix</keyword>
<evidence type="ECO:0000256" key="1">
    <source>
        <dbReference type="ARBA" id="ARBA00004115"/>
    </source>
</evidence>
<sequence length="268" mass="29488">VLASLGRVLGDRGVLYKYQNPNYATVITVNRKPKHGAAPYLVVYLVDVVKGSILYQASHENVGVNQPILATQYENNVVYTFWSEGETSTSAKGYQVVSLELETFSSFVNERPHVLAQSFPFPHSPTAIGVTSTKAGISAKDILFGLSRQSVMALNKRYLDPRRPTGVPTAMEKEEMLIPYSGITDDPRLFLSYNLEVVGVRRIATAPTLLESTTVVVAYGHDLFVTRHAPSKTFDILNEDFSKSQLMLTIAVLVVVLFITSPMVSGKT</sequence>
<feature type="domain" description="ER membrane protein complex subunit 1 C-terminal" evidence="11">
    <location>
        <begin position="74"/>
        <end position="267"/>
    </location>
</feature>
<feature type="non-terminal residue" evidence="12">
    <location>
        <position position="1"/>
    </location>
</feature>
<evidence type="ECO:0000313" key="13">
    <source>
        <dbReference type="Proteomes" id="UP000749646"/>
    </source>
</evidence>
<dbReference type="PANTHER" id="PTHR21573">
    <property type="entry name" value="ER MEMBRANE PROTEIN COMPLEX SUBUNIT 1"/>
    <property type="match status" value="1"/>
</dbReference>
<evidence type="ECO:0000256" key="7">
    <source>
        <dbReference type="ARBA" id="ARBA00022989"/>
    </source>
</evidence>
<evidence type="ECO:0000313" key="12">
    <source>
        <dbReference type="EMBL" id="KAG0005875.1"/>
    </source>
</evidence>
<evidence type="ECO:0000256" key="4">
    <source>
        <dbReference type="ARBA" id="ARBA00022692"/>
    </source>
</evidence>
<evidence type="ECO:0000256" key="3">
    <source>
        <dbReference type="ARBA" id="ARBA00020824"/>
    </source>
</evidence>
<dbReference type="OrthoDB" id="2425678at2759"/>
<evidence type="ECO:0000256" key="8">
    <source>
        <dbReference type="ARBA" id="ARBA00023136"/>
    </source>
</evidence>